<dbReference type="InterPro" id="IPR012677">
    <property type="entry name" value="Nucleotide-bd_a/b_plait_sf"/>
</dbReference>
<dbReference type="EMBL" id="HG713363">
    <property type="protein sequence ID" value="CDJ53568.1"/>
    <property type="molecule type" value="Genomic_DNA"/>
</dbReference>
<name>U6LWC3_9EIME</name>
<reference evidence="5" key="2">
    <citation type="submission" date="2013-10" db="EMBL/GenBank/DDBJ databases">
        <authorList>
            <person name="Aslett M."/>
        </authorList>
    </citation>
    <scope>NUCLEOTIDE SEQUENCE [LARGE SCALE GENOMIC DNA]</scope>
    <source>
        <strain evidence="5">Houghton</strain>
    </source>
</reference>
<dbReference type="Pfam" id="PF00076">
    <property type="entry name" value="RRM_1"/>
    <property type="match status" value="1"/>
</dbReference>
<dbReference type="SUPFAM" id="SSF54928">
    <property type="entry name" value="RNA-binding domain, RBD"/>
    <property type="match status" value="1"/>
</dbReference>
<keyword evidence="6" id="KW-1185">Reference proteome</keyword>
<dbReference type="GO" id="GO:0005634">
    <property type="term" value="C:nucleus"/>
    <property type="evidence" value="ECO:0007669"/>
    <property type="project" value="TreeGrafter"/>
</dbReference>
<evidence type="ECO:0000259" key="4">
    <source>
        <dbReference type="PROSITE" id="PS50102"/>
    </source>
</evidence>
<protein>
    <submittedName>
        <fullName evidence="5">RNA binding motif-containing protein, putative</fullName>
    </submittedName>
</protein>
<dbReference type="GO" id="GO:0006406">
    <property type="term" value="P:mRNA export from nucleus"/>
    <property type="evidence" value="ECO:0007669"/>
    <property type="project" value="TreeGrafter"/>
</dbReference>
<gene>
    <name evidence="5" type="ORF">EBH_0018130</name>
</gene>
<feature type="compositionally biased region" description="Pro residues" evidence="3">
    <location>
        <begin position="39"/>
        <end position="49"/>
    </location>
</feature>
<feature type="region of interest" description="Disordered" evidence="3">
    <location>
        <begin position="12"/>
        <end position="51"/>
    </location>
</feature>
<dbReference type="InterPro" id="IPR051229">
    <property type="entry name" value="ALYREF_mRNA_export"/>
</dbReference>
<accession>U6LWC3</accession>
<organism evidence="5 6">
    <name type="scientific">Eimeria brunetti</name>
    <dbReference type="NCBI Taxonomy" id="51314"/>
    <lineage>
        <taxon>Eukaryota</taxon>
        <taxon>Sar</taxon>
        <taxon>Alveolata</taxon>
        <taxon>Apicomplexa</taxon>
        <taxon>Conoidasida</taxon>
        <taxon>Coccidia</taxon>
        <taxon>Eucoccidiorida</taxon>
        <taxon>Eimeriorina</taxon>
        <taxon>Eimeriidae</taxon>
        <taxon>Eimeria</taxon>
    </lineage>
</organism>
<dbReference type="PROSITE" id="PS50102">
    <property type="entry name" value="RRM"/>
    <property type="match status" value="1"/>
</dbReference>
<evidence type="ECO:0000256" key="2">
    <source>
        <dbReference type="PROSITE-ProRule" id="PRU00176"/>
    </source>
</evidence>
<dbReference type="CDD" id="cd00590">
    <property type="entry name" value="RRM_SF"/>
    <property type="match status" value="1"/>
</dbReference>
<dbReference type="OrthoDB" id="346839at2759"/>
<dbReference type="AlphaFoldDB" id="U6LWC3"/>
<dbReference type="InterPro" id="IPR000504">
    <property type="entry name" value="RRM_dom"/>
</dbReference>
<dbReference type="VEuPathDB" id="ToxoDB:EBH_0018130"/>
<dbReference type="Proteomes" id="UP000030750">
    <property type="component" value="Unassembled WGS sequence"/>
</dbReference>
<dbReference type="GO" id="GO:0003729">
    <property type="term" value="F:mRNA binding"/>
    <property type="evidence" value="ECO:0007669"/>
    <property type="project" value="TreeGrafter"/>
</dbReference>
<evidence type="ECO:0000313" key="5">
    <source>
        <dbReference type="EMBL" id="CDJ53568.1"/>
    </source>
</evidence>
<dbReference type="InterPro" id="IPR035979">
    <property type="entry name" value="RBD_domain_sf"/>
</dbReference>
<keyword evidence="1 2" id="KW-0694">RNA-binding</keyword>
<evidence type="ECO:0000256" key="1">
    <source>
        <dbReference type="ARBA" id="ARBA00022884"/>
    </source>
</evidence>
<dbReference type="SMART" id="SM00360">
    <property type="entry name" value="RRM"/>
    <property type="match status" value="1"/>
</dbReference>
<dbReference type="PANTHER" id="PTHR19965:SF35">
    <property type="entry name" value="RNA ANNEALING PROTEIN YRA1"/>
    <property type="match status" value="1"/>
</dbReference>
<dbReference type="PANTHER" id="PTHR19965">
    <property type="entry name" value="RNA AND EXPORT FACTOR BINDING PROTEIN"/>
    <property type="match status" value="1"/>
</dbReference>
<evidence type="ECO:0000313" key="6">
    <source>
        <dbReference type="Proteomes" id="UP000030750"/>
    </source>
</evidence>
<feature type="domain" description="RRM" evidence="4">
    <location>
        <begin position="238"/>
        <end position="313"/>
    </location>
</feature>
<proteinExistence type="predicted"/>
<reference evidence="5" key="1">
    <citation type="submission" date="2013-10" db="EMBL/GenBank/DDBJ databases">
        <title>Genomic analysis of the causative agents of coccidiosis in chickens.</title>
        <authorList>
            <person name="Reid A.J."/>
            <person name="Blake D."/>
            <person name="Billington K."/>
            <person name="Browne H."/>
            <person name="Dunn M."/>
            <person name="Hung S."/>
            <person name="Kawahara F."/>
            <person name="Miranda-Saavedra D."/>
            <person name="Mourier T."/>
            <person name="Nagra H."/>
            <person name="Otto T.D."/>
            <person name="Rawlings N."/>
            <person name="Sanchez A."/>
            <person name="Sanders M."/>
            <person name="Subramaniam C."/>
            <person name="Tay Y."/>
            <person name="Dear P."/>
            <person name="Doerig C."/>
            <person name="Gruber A."/>
            <person name="Parkinson J."/>
            <person name="Shirley M."/>
            <person name="Wan K.L."/>
            <person name="Berriman M."/>
            <person name="Tomley F."/>
            <person name="Pain A."/>
        </authorList>
    </citation>
    <scope>NUCLEOTIDE SEQUENCE [LARGE SCALE GENOMIC DNA]</scope>
    <source>
        <strain evidence="5">Houghton</strain>
    </source>
</reference>
<sequence length="313" mass="33090">MEYDEQVSARLDMSLDEIIGQEQQDGSSHLKRRKAKGGPPGPSSVPPPTAHAALYRAPPAAQNEYAVRPVAPIAPAAGAASSVPGPPLPVWRRSRLADEAEGQNGHHSPNDPIPYSVGLPAFGSLRSPQLLSESSGPLPKAVPYGYGPRCPPPTEYYESAYPRGATGEHEHGYCVSQEELAPPPVHRGHSDNPEVIWNRQATPDQSSATAGLRGLPVREADAATGGPASACLAQRKEFTVIVSNVPKDLPAVEIQEAFSCTGTVLRTDIMLNSKGEHTGRVCIAFASAEAAKTAVAQFDKGDLNGNTIRVFAE</sequence>
<dbReference type="Gene3D" id="3.30.70.330">
    <property type="match status" value="1"/>
</dbReference>
<evidence type="ECO:0000256" key="3">
    <source>
        <dbReference type="SAM" id="MobiDB-lite"/>
    </source>
</evidence>